<dbReference type="PANTHER" id="PTHR30250:SF11">
    <property type="entry name" value="O-ANTIGEN TRANSPORTER-RELATED"/>
    <property type="match status" value="1"/>
</dbReference>
<comment type="caution">
    <text evidence="7">The sequence shown here is derived from an EMBL/GenBank/DDBJ whole genome shotgun (WGS) entry which is preliminary data.</text>
</comment>
<keyword evidence="4 6" id="KW-1133">Transmembrane helix</keyword>
<feature type="transmembrane region" description="Helical" evidence="6">
    <location>
        <begin position="84"/>
        <end position="102"/>
    </location>
</feature>
<protein>
    <submittedName>
        <fullName evidence="7">Oligosaccharide flippase family protein</fullName>
    </submittedName>
</protein>
<feature type="transmembrane region" description="Helical" evidence="6">
    <location>
        <begin position="290"/>
        <end position="308"/>
    </location>
</feature>
<evidence type="ECO:0000256" key="5">
    <source>
        <dbReference type="ARBA" id="ARBA00023136"/>
    </source>
</evidence>
<comment type="subcellular location">
    <subcellularLocation>
        <location evidence="1">Cell membrane</location>
        <topology evidence="1">Multi-pass membrane protein</topology>
    </subcellularLocation>
</comment>
<dbReference type="EMBL" id="JAJCJK010000029">
    <property type="protein sequence ID" value="MCB6939472.1"/>
    <property type="molecule type" value="Genomic_DNA"/>
</dbReference>
<dbReference type="Proteomes" id="UP001197684">
    <property type="component" value="Unassembled WGS sequence"/>
</dbReference>
<evidence type="ECO:0000313" key="7">
    <source>
        <dbReference type="EMBL" id="MCB6939472.1"/>
    </source>
</evidence>
<dbReference type="PANTHER" id="PTHR30250">
    <property type="entry name" value="PST FAMILY PREDICTED COLANIC ACID TRANSPORTER"/>
    <property type="match status" value="1"/>
</dbReference>
<evidence type="ECO:0000256" key="1">
    <source>
        <dbReference type="ARBA" id="ARBA00004651"/>
    </source>
</evidence>
<evidence type="ECO:0000256" key="6">
    <source>
        <dbReference type="SAM" id="Phobius"/>
    </source>
</evidence>
<proteinExistence type="predicted"/>
<feature type="transmembrane region" description="Helical" evidence="6">
    <location>
        <begin position="234"/>
        <end position="252"/>
    </location>
</feature>
<feature type="transmembrane region" description="Helical" evidence="6">
    <location>
        <begin position="211"/>
        <end position="228"/>
    </location>
</feature>
<accession>A0AAP2QP37</accession>
<gene>
    <name evidence="7" type="ORF">LIZ56_13795</name>
    <name evidence="8" type="ORF">LIZ82_13815</name>
</gene>
<dbReference type="InterPro" id="IPR002797">
    <property type="entry name" value="Polysacc_synth"/>
</dbReference>
<evidence type="ECO:0000256" key="2">
    <source>
        <dbReference type="ARBA" id="ARBA00022475"/>
    </source>
</evidence>
<keyword evidence="5 6" id="KW-0472">Membrane</keyword>
<feature type="transmembrane region" description="Helical" evidence="6">
    <location>
        <begin position="320"/>
        <end position="343"/>
    </location>
</feature>
<evidence type="ECO:0000256" key="4">
    <source>
        <dbReference type="ARBA" id="ARBA00022989"/>
    </source>
</evidence>
<dbReference type="EMBL" id="JAJCJQ010000028">
    <property type="protein sequence ID" value="MCB6961953.1"/>
    <property type="molecule type" value="Genomic_DNA"/>
</dbReference>
<organism evidence="7 9">
    <name type="scientific">Agathobacter rectalis</name>
    <dbReference type="NCBI Taxonomy" id="39491"/>
    <lineage>
        <taxon>Bacteria</taxon>
        <taxon>Bacillati</taxon>
        <taxon>Bacillota</taxon>
        <taxon>Clostridia</taxon>
        <taxon>Lachnospirales</taxon>
        <taxon>Lachnospiraceae</taxon>
        <taxon>Agathobacter</taxon>
    </lineage>
</organism>
<feature type="transmembrane region" description="Helical" evidence="6">
    <location>
        <begin position="145"/>
        <end position="167"/>
    </location>
</feature>
<dbReference type="InterPro" id="IPR050833">
    <property type="entry name" value="Poly_Biosynth_Transport"/>
</dbReference>
<dbReference type="GO" id="GO:0005886">
    <property type="term" value="C:plasma membrane"/>
    <property type="evidence" value="ECO:0007669"/>
    <property type="project" value="UniProtKB-SubCell"/>
</dbReference>
<dbReference type="RefSeq" id="WP_306781172.1">
    <property type="nucleotide sequence ID" value="NZ_DAWECY010000012.1"/>
</dbReference>
<dbReference type="Pfam" id="PF01943">
    <property type="entry name" value="Polysacc_synt"/>
    <property type="match status" value="1"/>
</dbReference>
<feature type="transmembrane region" description="Helical" evidence="6">
    <location>
        <begin position="380"/>
        <end position="397"/>
    </location>
</feature>
<feature type="transmembrane region" description="Helical" evidence="6">
    <location>
        <begin position="355"/>
        <end position="374"/>
    </location>
</feature>
<feature type="transmembrane region" description="Helical" evidence="6">
    <location>
        <begin position="12"/>
        <end position="33"/>
    </location>
</feature>
<evidence type="ECO:0000313" key="8">
    <source>
        <dbReference type="EMBL" id="MCB6961953.1"/>
    </source>
</evidence>
<keyword evidence="3 6" id="KW-0812">Transmembrane</keyword>
<feature type="transmembrane region" description="Helical" evidence="6">
    <location>
        <begin position="114"/>
        <end position="133"/>
    </location>
</feature>
<sequence length="462" mass="51796">MNSKYKYLIKNTGILAISNFSSKLLVFFLVPIYTSVLSTAEYGTYDLAMSTVLLLYPVLTVNIVDGVMRFSMEKGADHTKIISIALRFIFVGMFIMTVLLYINRTFHVWNDLYGVEQFILFYYIFYVLNQLMIQFSKGLERIKDMGVAGVIGTIVTILSNVLFLLVWKLGLPGFFSASILGQAIPAVYLAVRVKIWKYIGTVIDKTLQKEMLLYAVPLMMTTIGWWVNTASDKYVVTFICGVAANGLLSIAYKIPTILNTLQGIFIQAWQVSAIKEYGSEEAKRFYRETFLYLNALMCVGCAGLIWLTRPIAHILFAKDFYQAWVFVPFLLVSSMLNAASGYIGPILAAKKDSKSMAIAAFGGAGVNVVLNIALVYLMGIQGATIATVIASYIIYIIRKRATGDAVVSAKYKWIMTSWVVLCIQAACEVWIHNYLITGLLFVVMLFIYRKSILSVGRKLLKR</sequence>
<feature type="transmembrane region" description="Helical" evidence="6">
    <location>
        <begin position="432"/>
        <end position="448"/>
    </location>
</feature>
<dbReference type="AlphaFoldDB" id="A0AAP2QP37"/>
<name>A0AAP2QP37_9FIRM</name>
<feature type="transmembrane region" description="Helical" evidence="6">
    <location>
        <begin position="173"/>
        <end position="191"/>
    </location>
</feature>
<reference evidence="7" key="1">
    <citation type="submission" date="2021-10" db="EMBL/GenBank/DDBJ databases">
        <title>Collection of gut derived symbiotic bacterial strains cultured from healthy donors.</title>
        <authorList>
            <person name="Lin H."/>
            <person name="Littmann E."/>
            <person name="Kohout C."/>
            <person name="Pamer E.G."/>
        </authorList>
    </citation>
    <scope>NUCLEOTIDE SEQUENCE</scope>
    <source>
        <strain evidence="8">DFI.7.28A</strain>
        <strain evidence="7">DFI.9.42</strain>
    </source>
</reference>
<evidence type="ECO:0000256" key="3">
    <source>
        <dbReference type="ARBA" id="ARBA00022692"/>
    </source>
</evidence>
<dbReference type="Proteomes" id="UP001197741">
    <property type="component" value="Unassembled WGS sequence"/>
</dbReference>
<keyword evidence="2" id="KW-1003">Cell membrane</keyword>
<feature type="transmembrane region" description="Helical" evidence="6">
    <location>
        <begin position="53"/>
        <end position="72"/>
    </location>
</feature>
<evidence type="ECO:0000313" key="9">
    <source>
        <dbReference type="Proteomes" id="UP001197684"/>
    </source>
</evidence>